<evidence type="ECO:0000256" key="8">
    <source>
        <dbReference type="SAM" id="MobiDB-lite"/>
    </source>
</evidence>
<dbReference type="Gene3D" id="3.40.50.2300">
    <property type="match status" value="2"/>
</dbReference>
<dbReference type="InterPro" id="IPR007443">
    <property type="entry name" value="LpoA"/>
</dbReference>
<evidence type="ECO:0000256" key="1">
    <source>
        <dbReference type="ARBA" id="ARBA00022729"/>
    </source>
</evidence>
<sequence length="644" mass="71415">MMTRYLLLTALSTLIVACSSTPETGEEKPPTQPYEISSPQDYPSYSHREESDYLGFNPATANSADIPTWLQQAITATPTAAAELRLRAAEVLLRDGEAAQADTAVSELTLPELLPEHALRLAIAQARILRTYSKFSEALGVLADPLLNNYLLNAPAPLQILFSHLRASLFAIEGNQLAAIRERIYMNPLLSPTQADANREQIWQLLLQVPATVLTNNITSVADKDYLGWLELALIAKSNSGNIDAQIERRNQWLARWPGHPARRGNTLPGELHQLDELALDRAQQIALILPMTGKLARYGKAARDGYLAASLESKQSGAPIPTLRVYDAENKDVKQLYQQALNDGAELIIGPLSKTNLAELAQAYPNAMPRPTIALNRLETAPYPRGLYQLSLSPEDEAQQIAEISREKGLERVLILSPEGDWGNKVADAFSERWLTLGGQIVQRSSFNARANDYSKQIKSALQLNQSENRLKRLRQIIGLGVKFEPHRRDDVDFIFLVARPSEGRAIVPLFAYHYAGDLPVYATSHIYPGAENTVRDRDINNVLFVDIPWVLNTPSELHKTIVDGLADSEDMQRMYALGVDSFRLTLRLKQLQQPGNQIFGETGRLSLNENRQILRHLSPAKMAAGKAVLNDANSPTSLPQVQ</sequence>
<name>A0A927GXS9_9GAMM</name>
<comment type="caution">
    <text evidence="9">The sequence shown here is derived from an EMBL/GenBank/DDBJ whole genome shotgun (WGS) entry which is preliminary data.</text>
</comment>
<evidence type="ECO:0000313" key="9">
    <source>
        <dbReference type="EMBL" id="MBD2859729.1"/>
    </source>
</evidence>
<proteinExistence type="predicted"/>
<dbReference type="InterPro" id="IPR028082">
    <property type="entry name" value="Peripla_BP_I"/>
</dbReference>
<keyword evidence="7" id="KW-0449">Lipoprotein</keyword>
<reference evidence="9" key="1">
    <citation type="submission" date="2020-09" db="EMBL/GenBank/DDBJ databases">
        <authorList>
            <person name="Yoon J.-W."/>
        </authorList>
    </citation>
    <scope>NUCLEOTIDE SEQUENCE</scope>
    <source>
        <strain evidence="9">KMU-158</strain>
    </source>
</reference>
<keyword evidence="10" id="KW-1185">Reference proteome</keyword>
<dbReference type="CDD" id="cd06339">
    <property type="entry name" value="PBP1_YraM_LppC_lipoprotein-like"/>
    <property type="match status" value="1"/>
</dbReference>
<evidence type="ECO:0000256" key="4">
    <source>
        <dbReference type="ARBA" id="ARBA00023136"/>
    </source>
</evidence>
<dbReference type="AlphaFoldDB" id="A0A927GXS9"/>
<dbReference type="PROSITE" id="PS51257">
    <property type="entry name" value="PROKAR_LIPOPROTEIN"/>
    <property type="match status" value="1"/>
</dbReference>
<gene>
    <name evidence="9" type="ORF">IB286_12015</name>
</gene>
<feature type="region of interest" description="Disordered" evidence="8">
    <location>
        <begin position="21"/>
        <end position="49"/>
    </location>
</feature>
<dbReference type="SUPFAM" id="SSF53822">
    <property type="entry name" value="Periplasmic binding protein-like I"/>
    <property type="match status" value="1"/>
</dbReference>
<organism evidence="9 10">
    <name type="scientific">Spongiibacter pelagi</name>
    <dbReference type="NCBI Taxonomy" id="2760804"/>
    <lineage>
        <taxon>Bacteria</taxon>
        <taxon>Pseudomonadati</taxon>
        <taxon>Pseudomonadota</taxon>
        <taxon>Gammaproteobacteria</taxon>
        <taxon>Cellvibrionales</taxon>
        <taxon>Spongiibacteraceae</taxon>
        <taxon>Spongiibacter</taxon>
    </lineage>
</organism>
<evidence type="ECO:0000256" key="5">
    <source>
        <dbReference type="ARBA" id="ARBA00023139"/>
    </source>
</evidence>
<dbReference type="PANTHER" id="PTHR38038:SF1">
    <property type="entry name" value="PENICILLIN-BINDING PROTEIN ACTIVATOR LPOA"/>
    <property type="match status" value="1"/>
</dbReference>
<dbReference type="GO" id="GO:0008360">
    <property type="term" value="P:regulation of cell shape"/>
    <property type="evidence" value="ECO:0007669"/>
    <property type="project" value="UniProtKB-KW"/>
</dbReference>
<keyword evidence="6" id="KW-0998">Cell outer membrane</keyword>
<evidence type="ECO:0000256" key="6">
    <source>
        <dbReference type="ARBA" id="ARBA00023237"/>
    </source>
</evidence>
<keyword evidence="5" id="KW-0564">Palmitate</keyword>
<feature type="compositionally biased region" description="Polar residues" evidence="8">
    <location>
        <begin position="34"/>
        <end position="43"/>
    </location>
</feature>
<evidence type="ECO:0000313" key="10">
    <source>
        <dbReference type="Proteomes" id="UP000610558"/>
    </source>
</evidence>
<dbReference type="GO" id="GO:0030234">
    <property type="term" value="F:enzyme regulator activity"/>
    <property type="evidence" value="ECO:0007669"/>
    <property type="project" value="TreeGrafter"/>
</dbReference>
<dbReference type="GO" id="GO:0009252">
    <property type="term" value="P:peptidoglycan biosynthetic process"/>
    <property type="evidence" value="ECO:0007669"/>
    <property type="project" value="UniProtKB-KW"/>
</dbReference>
<dbReference type="GO" id="GO:0031241">
    <property type="term" value="C:periplasmic side of cell outer membrane"/>
    <property type="evidence" value="ECO:0007669"/>
    <property type="project" value="TreeGrafter"/>
</dbReference>
<protein>
    <submittedName>
        <fullName evidence="9">Penicillin-binding protein activator</fullName>
    </submittedName>
</protein>
<keyword evidence="3" id="KW-0573">Peptidoglycan synthesis</keyword>
<dbReference type="InterPro" id="IPR011990">
    <property type="entry name" value="TPR-like_helical_dom_sf"/>
</dbReference>
<dbReference type="Pfam" id="PF04348">
    <property type="entry name" value="LppC"/>
    <property type="match status" value="1"/>
</dbReference>
<keyword evidence="1" id="KW-0732">Signal</keyword>
<dbReference type="Gene3D" id="1.25.40.10">
    <property type="entry name" value="Tetratricopeptide repeat domain"/>
    <property type="match status" value="1"/>
</dbReference>
<dbReference type="RefSeq" id="WP_190765873.1">
    <property type="nucleotide sequence ID" value="NZ_JACXLD010000007.1"/>
</dbReference>
<dbReference type="Gene3D" id="1.25.40.650">
    <property type="match status" value="1"/>
</dbReference>
<accession>A0A927GXS9</accession>
<dbReference type="PANTHER" id="PTHR38038">
    <property type="entry name" value="PENICILLIN-BINDING PROTEIN ACTIVATOR LPOA"/>
    <property type="match status" value="1"/>
</dbReference>
<evidence type="ECO:0000256" key="3">
    <source>
        <dbReference type="ARBA" id="ARBA00022984"/>
    </source>
</evidence>
<dbReference type="Proteomes" id="UP000610558">
    <property type="component" value="Unassembled WGS sequence"/>
</dbReference>
<keyword evidence="2" id="KW-0133">Cell shape</keyword>
<evidence type="ECO:0000256" key="2">
    <source>
        <dbReference type="ARBA" id="ARBA00022960"/>
    </source>
</evidence>
<keyword evidence="4" id="KW-0472">Membrane</keyword>
<dbReference type="EMBL" id="JACXLD010000007">
    <property type="protein sequence ID" value="MBD2859729.1"/>
    <property type="molecule type" value="Genomic_DNA"/>
</dbReference>
<evidence type="ECO:0000256" key="7">
    <source>
        <dbReference type="ARBA" id="ARBA00023288"/>
    </source>
</evidence>